<dbReference type="InterPro" id="IPR037447">
    <property type="entry name" value="Ribosomal_eS10"/>
</dbReference>
<evidence type="ECO:0000259" key="7">
    <source>
        <dbReference type="Pfam" id="PF03501"/>
    </source>
</evidence>
<keyword evidence="3" id="KW-0963">Cytoplasm</keyword>
<name>A0A8H3WMX4_9PEZI</name>
<dbReference type="OrthoDB" id="5211809at2759"/>
<gene>
    <name evidence="8" type="ORF">GQ607_001827</name>
</gene>
<dbReference type="PANTHER" id="PTHR12146">
    <property type="entry name" value="40S RIBOSOMAL PROTEIN S10"/>
    <property type="match status" value="1"/>
</dbReference>
<dbReference type="FunFam" id="1.10.10.10:FF:000025">
    <property type="entry name" value="40S ribosomal protein S10"/>
    <property type="match status" value="1"/>
</dbReference>
<feature type="domain" description="Plectin/eS10 N-terminal" evidence="7">
    <location>
        <begin position="3"/>
        <end position="94"/>
    </location>
</feature>
<evidence type="ECO:0000313" key="9">
    <source>
        <dbReference type="Proteomes" id="UP000434172"/>
    </source>
</evidence>
<keyword evidence="9" id="KW-1185">Reference proteome</keyword>
<protein>
    <recommendedName>
        <fullName evidence="7">Plectin/eS10 N-terminal domain-containing protein</fullName>
    </recommendedName>
</protein>
<keyword evidence="4" id="KW-0689">Ribosomal protein</keyword>
<evidence type="ECO:0000256" key="6">
    <source>
        <dbReference type="SAM" id="MobiDB-lite"/>
    </source>
</evidence>
<dbReference type="Gene3D" id="1.10.10.10">
    <property type="entry name" value="Winged helix-like DNA-binding domain superfamily/Winged helix DNA-binding domain"/>
    <property type="match status" value="1"/>
</dbReference>
<evidence type="ECO:0000256" key="4">
    <source>
        <dbReference type="ARBA" id="ARBA00022980"/>
    </source>
</evidence>
<dbReference type="InterPro" id="IPR036388">
    <property type="entry name" value="WH-like_DNA-bd_sf"/>
</dbReference>
<dbReference type="GO" id="GO:0003735">
    <property type="term" value="F:structural constituent of ribosome"/>
    <property type="evidence" value="ECO:0007669"/>
    <property type="project" value="TreeGrafter"/>
</dbReference>
<accession>A0A8H3WMX4</accession>
<dbReference type="Pfam" id="PF03501">
    <property type="entry name" value="S10_plectin"/>
    <property type="match status" value="1"/>
</dbReference>
<comment type="similarity">
    <text evidence="2">Belongs to the eukaryotic ribosomal protein eS10 family.</text>
</comment>
<dbReference type="InterPro" id="IPR005326">
    <property type="entry name" value="Plectin_eS10_N"/>
</dbReference>
<evidence type="ECO:0000313" key="8">
    <source>
        <dbReference type="EMBL" id="KAF0330958.1"/>
    </source>
</evidence>
<proteinExistence type="inferred from homology"/>
<evidence type="ECO:0000256" key="1">
    <source>
        <dbReference type="ARBA" id="ARBA00004496"/>
    </source>
</evidence>
<dbReference type="PANTHER" id="PTHR12146:SF0">
    <property type="entry name" value="RIBOSOMAL PROTEIN S10"/>
    <property type="match status" value="1"/>
</dbReference>
<dbReference type="EMBL" id="WOWK01000005">
    <property type="protein sequence ID" value="KAF0330958.1"/>
    <property type="molecule type" value="Genomic_DNA"/>
</dbReference>
<evidence type="ECO:0000256" key="3">
    <source>
        <dbReference type="ARBA" id="ARBA00022490"/>
    </source>
</evidence>
<sequence length="205" mass="23038">MLIPKADRKKIHEYLFREGVLVAKKDYNLPKHPDIDTKNLFVVKACQSLTSRGYVKTQFSWQYYYYTLTPEGLDYLREWLHLPAEIVPATHIKQQRSHAPPRGMLGEGERERRPFGGRGRGERGDREGGYRRRDAGEGGKEGGAPGGFEPQLQSANWLLVAVVALAVAVALPPRTDMYSKKWMAGTVARLSTSQTTGETSWEFGG</sequence>
<dbReference type="GO" id="GO:0003723">
    <property type="term" value="F:RNA binding"/>
    <property type="evidence" value="ECO:0007669"/>
    <property type="project" value="TreeGrafter"/>
</dbReference>
<dbReference type="AlphaFoldDB" id="A0A8H3WMX4"/>
<evidence type="ECO:0000256" key="5">
    <source>
        <dbReference type="ARBA" id="ARBA00023274"/>
    </source>
</evidence>
<reference evidence="8 9" key="1">
    <citation type="submission" date="2019-12" db="EMBL/GenBank/DDBJ databases">
        <title>A genome sequence resource for the geographically widespread anthracnose pathogen Colletotrichum asianum.</title>
        <authorList>
            <person name="Meng Y."/>
        </authorList>
    </citation>
    <scope>NUCLEOTIDE SEQUENCE [LARGE SCALE GENOMIC DNA]</scope>
    <source>
        <strain evidence="8 9">ICMP 18580</strain>
    </source>
</reference>
<comment type="subcellular location">
    <subcellularLocation>
        <location evidence="1">Cytoplasm</location>
    </subcellularLocation>
</comment>
<dbReference type="Proteomes" id="UP000434172">
    <property type="component" value="Unassembled WGS sequence"/>
</dbReference>
<comment type="caution">
    <text evidence="8">The sequence shown here is derived from an EMBL/GenBank/DDBJ whole genome shotgun (WGS) entry which is preliminary data.</text>
</comment>
<feature type="region of interest" description="Disordered" evidence="6">
    <location>
        <begin position="93"/>
        <end position="148"/>
    </location>
</feature>
<organism evidence="8 9">
    <name type="scientific">Colletotrichum asianum</name>
    <dbReference type="NCBI Taxonomy" id="702518"/>
    <lineage>
        <taxon>Eukaryota</taxon>
        <taxon>Fungi</taxon>
        <taxon>Dikarya</taxon>
        <taxon>Ascomycota</taxon>
        <taxon>Pezizomycotina</taxon>
        <taxon>Sordariomycetes</taxon>
        <taxon>Hypocreomycetidae</taxon>
        <taxon>Glomerellales</taxon>
        <taxon>Glomerellaceae</taxon>
        <taxon>Colletotrichum</taxon>
        <taxon>Colletotrichum gloeosporioides species complex</taxon>
    </lineage>
</organism>
<keyword evidence="5" id="KW-0687">Ribonucleoprotein</keyword>
<dbReference type="GO" id="GO:0022627">
    <property type="term" value="C:cytosolic small ribosomal subunit"/>
    <property type="evidence" value="ECO:0007669"/>
    <property type="project" value="TreeGrafter"/>
</dbReference>
<feature type="compositionally biased region" description="Basic and acidic residues" evidence="6">
    <location>
        <begin position="107"/>
        <end position="140"/>
    </location>
</feature>
<evidence type="ECO:0000256" key="2">
    <source>
        <dbReference type="ARBA" id="ARBA00007278"/>
    </source>
</evidence>